<gene>
    <name evidence="6 7" type="primary">rsmG</name>
    <name evidence="7" type="ORF">C772_02531</name>
</gene>
<feature type="binding site" evidence="6">
    <location>
        <position position="163"/>
    </location>
    <ligand>
        <name>S-adenosyl-L-methionine</name>
        <dbReference type="ChEBI" id="CHEBI:59789"/>
    </ligand>
</feature>
<comment type="similarity">
    <text evidence="6">Belongs to the methyltransferase superfamily. RNA methyltransferase RsmG family.</text>
</comment>
<keyword evidence="3 6" id="KW-0489">Methyltransferase</keyword>
<keyword evidence="2 6" id="KW-0698">rRNA processing</keyword>
<feature type="binding site" evidence="6">
    <location>
        <begin position="144"/>
        <end position="145"/>
    </location>
    <ligand>
        <name>S-adenosyl-L-methionine</name>
        <dbReference type="ChEBI" id="CHEBI:59789"/>
    </ligand>
</feature>
<comment type="caution">
    <text evidence="7">The sequence shown here is derived from an EMBL/GenBank/DDBJ whole genome shotgun (WGS) entry which is preliminary data.</text>
</comment>
<accession>M7P4V4</accession>
<dbReference type="GO" id="GO:0070043">
    <property type="term" value="F:rRNA (guanine-N7-)-methyltransferase activity"/>
    <property type="evidence" value="ECO:0007669"/>
    <property type="project" value="UniProtKB-UniRule"/>
</dbReference>
<keyword evidence="4 6" id="KW-0808">Transferase</keyword>
<evidence type="ECO:0000256" key="3">
    <source>
        <dbReference type="ARBA" id="ARBA00022603"/>
    </source>
</evidence>
<evidence type="ECO:0000256" key="6">
    <source>
        <dbReference type="HAMAP-Rule" id="MF_00074"/>
    </source>
</evidence>
<evidence type="ECO:0000313" key="7">
    <source>
        <dbReference type="EMBL" id="EMR05559.1"/>
    </source>
</evidence>
<feature type="binding site" evidence="6">
    <location>
        <position position="93"/>
    </location>
    <ligand>
        <name>S-adenosyl-L-methionine</name>
        <dbReference type="ChEBI" id="CHEBI:59789"/>
    </ligand>
</feature>
<dbReference type="Gene3D" id="3.40.50.150">
    <property type="entry name" value="Vaccinia Virus protein VP39"/>
    <property type="match status" value="1"/>
</dbReference>
<organism evidence="7 8">
    <name type="scientific">Bhargavaea cecembensis DSE10</name>
    <dbReference type="NCBI Taxonomy" id="1235279"/>
    <lineage>
        <taxon>Bacteria</taxon>
        <taxon>Bacillati</taxon>
        <taxon>Bacillota</taxon>
        <taxon>Bacilli</taxon>
        <taxon>Bacillales</taxon>
        <taxon>Caryophanaceae</taxon>
        <taxon>Bhargavaea</taxon>
    </lineage>
</organism>
<evidence type="ECO:0000313" key="8">
    <source>
        <dbReference type="Proteomes" id="UP000011919"/>
    </source>
</evidence>
<proteinExistence type="inferred from homology"/>
<dbReference type="SUPFAM" id="SSF53335">
    <property type="entry name" value="S-adenosyl-L-methionine-dependent methyltransferases"/>
    <property type="match status" value="1"/>
</dbReference>
<dbReference type="Proteomes" id="UP000011919">
    <property type="component" value="Unassembled WGS sequence"/>
</dbReference>
<comment type="caution">
    <text evidence="6">Lacks conserved residue(s) required for the propagation of feature annotation.</text>
</comment>
<keyword evidence="1 6" id="KW-0963">Cytoplasm</keyword>
<dbReference type="PANTHER" id="PTHR31760:SF0">
    <property type="entry name" value="S-ADENOSYL-L-METHIONINE-DEPENDENT METHYLTRANSFERASES SUPERFAMILY PROTEIN"/>
    <property type="match status" value="1"/>
</dbReference>
<evidence type="ECO:0000256" key="2">
    <source>
        <dbReference type="ARBA" id="ARBA00022552"/>
    </source>
</evidence>
<evidence type="ECO:0000256" key="5">
    <source>
        <dbReference type="ARBA" id="ARBA00022691"/>
    </source>
</evidence>
<feature type="binding site" evidence="6">
    <location>
        <position position="98"/>
    </location>
    <ligand>
        <name>S-adenosyl-L-methionine</name>
        <dbReference type="ChEBI" id="CHEBI:59789"/>
    </ligand>
</feature>
<dbReference type="FunFam" id="3.40.50.150:FF:000041">
    <property type="entry name" value="Ribosomal RNA small subunit methyltransferase G"/>
    <property type="match status" value="1"/>
</dbReference>
<dbReference type="STRING" id="1235279.C772_02531"/>
<comment type="function">
    <text evidence="6">Specifically methylates the N7 position of guanine in position 535 of 16S rRNA.</text>
</comment>
<dbReference type="InterPro" id="IPR029063">
    <property type="entry name" value="SAM-dependent_MTases_sf"/>
</dbReference>
<dbReference type="GO" id="GO:0005829">
    <property type="term" value="C:cytosol"/>
    <property type="evidence" value="ECO:0007669"/>
    <property type="project" value="TreeGrafter"/>
</dbReference>
<comment type="subcellular location">
    <subcellularLocation>
        <location evidence="6">Cytoplasm</location>
    </subcellularLocation>
</comment>
<name>M7P4V4_9BACL</name>
<dbReference type="CDD" id="cd02440">
    <property type="entry name" value="AdoMet_MTases"/>
    <property type="match status" value="1"/>
</dbReference>
<dbReference type="AlphaFoldDB" id="M7P4V4"/>
<dbReference type="EC" id="2.1.1.-" evidence="6"/>
<evidence type="ECO:0000256" key="4">
    <source>
        <dbReference type="ARBA" id="ARBA00022679"/>
    </source>
</evidence>
<dbReference type="NCBIfam" id="TIGR00138">
    <property type="entry name" value="rsmG_gidB"/>
    <property type="match status" value="1"/>
</dbReference>
<dbReference type="HAMAP" id="MF_00074">
    <property type="entry name" value="16SrRNA_methyltr_G"/>
    <property type="match status" value="1"/>
</dbReference>
<protein>
    <recommendedName>
        <fullName evidence="6">Ribosomal RNA small subunit methyltransferase G</fullName>
        <ecNumber evidence="6">2.1.1.-</ecNumber>
    </recommendedName>
    <alternativeName>
        <fullName evidence="6">16S rRNA 7-methylguanosine methyltransferase</fullName>
        <shortName evidence="6">16S rRNA m7G methyltransferase</shortName>
    </alternativeName>
</protein>
<dbReference type="EMBL" id="AOFT01000014">
    <property type="protein sequence ID" value="EMR05559.1"/>
    <property type="molecule type" value="Genomic_DNA"/>
</dbReference>
<evidence type="ECO:0000256" key="1">
    <source>
        <dbReference type="ARBA" id="ARBA00022490"/>
    </source>
</evidence>
<dbReference type="PIRSF" id="PIRSF003078">
    <property type="entry name" value="GidB"/>
    <property type="match status" value="1"/>
</dbReference>
<dbReference type="InterPro" id="IPR003682">
    <property type="entry name" value="rRNA_ssu_MeTfrase_G"/>
</dbReference>
<keyword evidence="8" id="KW-1185">Reference proteome</keyword>
<dbReference type="Pfam" id="PF02527">
    <property type="entry name" value="GidB"/>
    <property type="match status" value="1"/>
</dbReference>
<sequence length="256" mass="28917">MNKIRIGLFYGRGTVSMNEEQFVQELEKRGISLNERQIAQFRRYYELLVEWNEKMNLTAITDREQVYLKHFYDSVSAAFQAPFDGPLTVCDVGAGAGFPSIPLKICFPELQVTIIDSLNKRITFLDELGKELGLDHVRFVHARAEEAGRNPDFREAFDVVTARAVARLSVLAELCLPLVKEGGRFISMKAAAAGEEMREAEYAVKLLGGRLKESHSFLLPVEDSERNIFVIEKVARTPKKYPRKPGTPGKLPLVKQ</sequence>
<dbReference type="PANTHER" id="PTHR31760">
    <property type="entry name" value="S-ADENOSYL-L-METHIONINE-DEPENDENT METHYLTRANSFERASES SUPERFAMILY PROTEIN"/>
    <property type="match status" value="1"/>
</dbReference>
<reference evidence="7 8" key="1">
    <citation type="journal article" date="2013" name="Genome Announc.">
        <title>Draft Genome Sequence of Bhargavaea cecembensis Strain DSE10T, Isolated from a Deep-Sea Sediment Sample Collected at a Depth of 5,904 m from the Chagos-Laccadive Ridge System in the Indian Ocean.</title>
        <authorList>
            <person name="Shivaji S."/>
            <person name="Ara S."/>
            <person name="Begum Z."/>
            <person name="Ruth M."/>
            <person name="Singh A."/>
            <person name="Kumar Pinnaka A."/>
        </authorList>
    </citation>
    <scope>NUCLEOTIDE SEQUENCE [LARGE SCALE GENOMIC DNA]</scope>
    <source>
        <strain evidence="7 8">DSE10</strain>
    </source>
</reference>
<keyword evidence="5 6" id="KW-0949">S-adenosyl-L-methionine</keyword>
<dbReference type="eggNOG" id="COG0357">
    <property type="taxonomic scope" value="Bacteria"/>
</dbReference>
<dbReference type="PATRIC" id="fig|1235279.3.peg.2525"/>